<evidence type="ECO:0000313" key="2">
    <source>
        <dbReference type="Proteomes" id="UP000053144"/>
    </source>
</evidence>
<dbReference type="EMBL" id="CM003375">
    <property type="protein sequence ID" value="KOM43280.1"/>
    <property type="molecule type" value="Genomic_DNA"/>
</dbReference>
<name>A0A0L9UK57_PHAAN</name>
<organism evidence="1 2">
    <name type="scientific">Phaseolus angularis</name>
    <name type="common">Azuki bean</name>
    <name type="synonym">Vigna angularis</name>
    <dbReference type="NCBI Taxonomy" id="3914"/>
    <lineage>
        <taxon>Eukaryota</taxon>
        <taxon>Viridiplantae</taxon>
        <taxon>Streptophyta</taxon>
        <taxon>Embryophyta</taxon>
        <taxon>Tracheophyta</taxon>
        <taxon>Spermatophyta</taxon>
        <taxon>Magnoliopsida</taxon>
        <taxon>eudicotyledons</taxon>
        <taxon>Gunneridae</taxon>
        <taxon>Pentapetalae</taxon>
        <taxon>rosids</taxon>
        <taxon>fabids</taxon>
        <taxon>Fabales</taxon>
        <taxon>Fabaceae</taxon>
        <taxon>Papilionoideae</taxon>
        <taxon>50 kb inversion clade</taxon>
        <taxon>NPAAA clade</taxon>
        <taxon>indigoferoid/millettioid clade</taxon>
        <taxon>Phaseoleae</taxon>
        <taxon>Vigna</taxon>
    </lineage>
</organism>
<dbReference type="Proteomes" id="UP000053144">
    <property type="component" value="Chromosome 5"/>
</dbReference>
<gene>
    <name evidence="1" type="ORF">LR48_Vigan05g088400</name>
</gene>
<dbReference type="Gramene" id="KOM43280">
    <property type="protein sequence ID" value="KOM43280"/>
    <property type="gene ID" value="LR48_Vigan05g088400"/>
</dbReference>
<evidence type="ECO:0000313" key="1">
    <source>
        <dbReference type="EMBL" id="KOM43280.1"/>
    </source>
</evidence>
<proteinExistence type="predicted"/>
<dbReference type="AlphaFoldDB" id="A0A0L9UK57"/>
<protein>
    <submittedName>
        <fullName evidence="1">Uncharacterized protein</fullName>
    </submittedName>
</protein>
<sequence>MKEKKSELLETYHSRTVARGGVVVKCMSFPEPNSLLKSAPNELRKPCWKPPPNRMWTHIPNDCIVLAEPVEPLRTERTDAVFRGTHQHCWKHILGLQEGVHVNGVV</sequence>
<accession>A0A0L9UK57</accession>
<reference evidence="2" key="1">
    <citation type="journal article" date="2015" name="Proc. Natl. Acad. Sci. U.S.A.">
        <title>Genome sequencing of adzuki bean (Vigna angularis) provides insight into high starch and low fat accumulation and domestication.</title>
        <authorList>
            <person name="Yang K."/>
            <person name="Tian Z."/>
            <person name="Chen C."/>
            <person name="Luo L."/>
            <person name="Zhao B."/>
            <person name="Wang Z."/>
            <person name="Yu L."/>
            <person name="Li Y."/>
            <person name="Sun Y."/>
            <person name="Li W."/>
            <person name="Chen Y."/>
            <person name="Li Y."/>
            <person name="Zhang Y."/>
            <person name="Ai D."/>
            <person name="Zhao J."/>
            <person name="Shang C."/>
            <person name="Ma Y."/>
            <person name="Wu B."/>
            <person name="Wang M."/>
            <person name="Gao L."/>
            <person name="Sun D."/>
            <person name="Zhang P."/>
            <person name="Guo F."/>
            <person name="Wang W."/>
            <person name="Li Y."/>
            <person name="Wang J."/>
            <person name="Varshney R.K."/>
            <person name="Wang J."/>
            <person name="Ling H.Q."/>
            <person name="Wan P."/>
        </authorList>
    </citation>
    <scope>NUCLEOTIDE SEQUENCE</scope>
    <source>
        <strain evidence="2">cv. Jingnong 6</strain>
    </source>
</reference>